<dbReference type="GO" id="GO:0003677">
    <property type="term" value="F:DNA binding"/>
    <property type="evidence" value="ECO:0007669"/>
    <property type="project" value="UniProtKB-UniRule"/>
</dbReference>
<sequence length="185" mass="20274">MRTRDPETKRQLLLEAALAEFAEYGVAGARVDRIAKRAGVSAGLVYSFHEGKEGLFEAVYDAVVQQAVAGIPIDADDLPEYAGRLYDAGLQHPEVMRFMGWYALERGDTGVRQVVAEAMAEKVAAIEDAQRRGVVSGRMDAGRLLALILAVANMWQRQGEDVRSLASEEERRSTVVEGVRLLVTP</sequence>
<dbReference type="PRINTS" id="PR00455">
    <property type="entry name" value="HTHTETR"/>
</dbReference>
<feature type="DNA-binding region" description="H-T-H motif" evidence="2">
    <location>
        <begin position="30"/>
        <end position="49"/>
    </location>
</feature>
<evidence type="ECO:0000256" key="1">
    <source>
        <dbReference type="ARBA" id="ARBA00023125"/>
    </source>
</evidence>
<reference evidence="4" key="1">
    <citation type="submission" date="2021-01" db="EMBL/GenBank/DDBJ databases">
        <title>Whole genome shotgun sequence of Planotetraspora thailandica NBRC 104271.</title>
        <authorList>
            <person name="Komaki H."/>
            <person name="Tamura T."/>
        </authorList>
    </citation>
    <scope>NUCLEOTIDE SEQUENCE</scope>
    <source>
        <strain evidence="4">NBRC 104271</strain>
    </source>
</reference>
<dbReference type="PANTHER" id="PTHR30328">
    <property type="entry name" value="TRANSCRIPTIONAL REPRESSOR"/>
    <property type="match status" value="1"/>
</dbReference>
<evidence type="ECO:0000313" key="4">
    <source>
        <dbReference type="EMBL" id="GII52660.1"/>
    </source>
</evidence>
<protein>
    <submittedName>
        <fullName evidence="4">HTH-type transcriptional repressor</fullName>
    </submittedName>
</protein>
<evidence type="ECO:0000256" key="2">
    <source>
        <dbReference type="PROSITE-ProRule" id="PRU00335"/>
    </source>
</evidence>
<dbReference type="SUPFAM" id="SSF48498">
    <property type="entry name" value="Tetracyclin repressor-like, C-terminal domain"/>
    <property type="match status" value="1"/>
</dbReference>
<evidence type="ECO:0000259" key="3">
    <source>
        <dbReference type="PROSITE" id="PS50977"/>
    </source>
</evidence>
<dbReference type="InterPro" id="IPR009057">
    <property type="entry name" value="Homeodomain-like_sf"/>
</dbReference>
<dbReference type="PANTHER" id="PTHR30328:SF54">
    <property type="entry name" value="HTH-TYPE TRANSCRIPTIONAL REPRESSOR SCO4008"/>
    <property type="match status" value="1"/>
</dbReference>
<keyword evidence="5" id="KW-1185">Reference proteome</keyword>
<proteinExistence type="predicted"/>
<dbReference type="InterPro" id="IPR041467">
    <property type="entry name" value="Sco4008_C"/>
</dbReference>
<dbReference type="Pfam" id="PF17926">
    <property type="entry name" value="TetR_C_21"/>
    <property type="match status" value="1"/>
</dbReference>
<name>A0A8J3UXX3_9ACTN</name>
<dbReference type="PROSITE" id="PS50977">
    <property type="entry name" value="HTH_TETR_2"/>
    <property type="match status" value="1"/>
</dbReference>
<organism evidence="4 5">
    <name type="scientific">Planotetraspora thailandica</name>
    <dbReference type="NCBI Taxonomy" id="487172"/>
    <lineage>
        <taxon>Bacteria</taxon>
        <taxon>Bacillati</taxon>
        <taxon>Actinomycetota</taxon>
        <taxon>Actinomycetes</taxon>
        <taxon>Streptosporangiales</taxon>
        <taxon>Streptosporangiaceae</taxon>
        <taxon>Planotetraspora</taxon>
    </lineage>
</organism>
<dbReference type="InterPro" id="IPR001647">
    <property type="entry name" value="HTH_TetR"/>
</dbReference>
<dbReference type="Pfam" id="PF00440">
    <property type="entry name" value="TetR_N"/>
    <property type="match status" value="1"/>
</dbReference>
<feature type="domain" description="HTH tetR-type" evidence="3">
    <location>
        <begin position="7"/>
        <end position="67"/>
    </location>
</feature>
<dbReference type="EMBL" id="BOOR01000007">
    <property type="protein sequence ID" value="GII52660.1"/>
    <property type="molecule type" value="Genomic_DNA"/>
</dbReference>
<dbReference type="RefSeq" id="WP_203942962.1">
    <property type="nucleotide sequence ID" value="NZ_BOOR01000007.1"/>
</dbReference>
<dbReference type="AlphaFoldDB" id="A0A8J3UXX3"/>
<dbReference type="InterPro" id="IPR050109">
    <property type="entry name" value="HTH-type_TetR-like_transc_reg"/>
</dbReference>
<accession>A0A8J3UXX3</accession>
<dbReference type="Proteomes" id="UP000605992">
    <property type="component" value="Unassembled WGS sequence"/>
</dbReference>
<dbReference type="InterPro" id="IPR036271">
    <property type="entry name" value="Tet_transcr_reg_TetR-rel_C_sf"/>
</dbReference>
<evidence type="ECO:0000313" key="5">
    <source>
        <dbReference type="Proteomes" id="UP000605992"/>
    </source>
</evidence>
<dbReference type="SUPFAM" id="SSF46689">
    <property type="entry name" value="Homeodomain-like"/>
    <property type="match status" value="1"/>
</dbReference>
<dbReference type="Gene3D" id="1.10.357.10">
    <property type="entry name" value="Tetracycline Repressor, domain 2"/>
    <property type="match status" value="1"/>
</dbReference>
<gene>
    <name evidence="4" type="ORF">Pth03_10490</name>
</gene>
<dbReference type="GO" id="GO:0006355">
    <property type="term" value="P:regulation of DNA-templated transcription"/>
    <property type="evidence" value="ECO:0007669"/>
    <property type="project" value="UniProtKB-ARBA"/>
</dbReference>
<keyword evidence="1 2" id="KW-0238">DNA-binding</keyword>
<comment type="caution">
    <text evidence="4">The sequence shown here is derived from an EMBL/GenBank/DDBJ whole genome shotgun (WGS) entry which is preliminary data.</text>
</comment>